<evidence type="ECO:0000313" key="11">
    <source>
        <dbReference type="EMBL" id="NYJ03673.1"/>
    </source>
</evidence>
<dbReference type="EC" id="2.7.13.3" evidence="2"/>
<evidence type="ECO:0000256" key="5">
    <source>
        <dbReference type="ARBA" id="ARBA00022741"/>
    </source>
</evidence>
<evidence type="ECO:0000256" key="7">
    <source>
        <dbReference type="ARBA" id="ARBA00022840"/>
    </source>
</evidence>
<keyword evidence="9" id="KW-0812">Transmembrane</keyword>
<dbReference type="SUPFAM" id="SSF55874">
    <property type="entry name" value="ATPase domain of HSP90 chaperone/DNA topoisomerase II/histidine kinase"/>
    <property type="match status" value="1"/>
</dbReference>
<dbReference type="Pfam" id="PF07730">
    <property type="entry name" value="HisKA_3"/>
    <property type="match status" value="1"/>
</dbReference>
<feature type="transmembrane region" description="Helical" evidence="9">
    <location>
        <begin position="145"/>
        <end position="167"/>
    </location>
</feature>
<evidence type="ECO:0000256" key="4">
    <source>
        <dbReference type="ARBA" id="ARBA00022679"/>
    </source>
</evidence>
<keyword evidence="9" id="KW-0472">Membrane</keyword>
<evidence type="ECO:0000313" key="12">
    <source>
        <dbReference type="Proteomes" id="UP000530424"/>
    </source>
</evidence>
<dbReference type="AlphaFoldDB" id="A0A853CBX4"/>
<evidence type="ECO:0000256" key="3">
    <source>
        <dbReference type="ARBA" id="ARBA00022553"/>
    </source>
</evidence>
<evidence type="ECO:0000259" key="10">
    <source>
        <dbReference type="Pfam" id="PF07730"/>
    </source>
</evidence>
<feature type="domain" description="Signal transduction histidine kinase subgroup 3 dimerisation and phosphoacceptor" evidence="10">
    <location>
        <begin position="190"/>
        <end position="262"/>
    </location>
</feature>
<keyword evidence="12" id="KW-1185">Reference proteome</keyword>
<keyword evidence="9" id="KW-1133">Transmembrane helix</keyword>
<evidence type="ECO:0000256" key="6">
    <source>
        <dbReference type="ARBA" id="ARBA00022777"/>
    </source>
</evidence>
<feature type="transmembrane region" description="Helical" evidence="9">
    <location>
        <begin position="20"/>
        <end position="42"/>
    </location>
</feature>
<dbReference type="GO" id="GO:0016020">
    <property type="term" value="C:membrane"/>
    <property type="evidence" value="ECO:0007669"/>
    <property type="project" value="InterPro"/>
</dbReference>
<keyword evidence="7" id="KW-0067">ATP-binding</keyword>
<name>A0A853CBX4_9ACTN</name>
<keyword evidence="3" id="KW-0597">Phosphoprotein</keyword>
<reference evidence="11 12" key="1">
    <citation type="submission" date="2020-07" db="EMBL/GenBank/DDBJ databases">
        <title>Sequencing the genomes of 1000 actinobacteria strains.</title>
        <authorList>
            <person name="Klenk H.-P."/>
        </authorList>
    </citation>
    <scope>NUCLEOTIDE SEQUENCE [LARGE SCALE GENOMIC DNA]</scope>
    <source>
        <strain evidence="11 12">DSM 103833</strain>
    </source>
</reference>
<dbReference type="InterPro" id="IPR036890">
    <property type="entry name" value="HATPase_C_sf"/>
</dbReference>
<evidence type="ECO:0000256" key="9">
    <source>
        <dbReference type="SAM" id="Phobius"/>
    </source>
</evidence>
<dbReference type="EMBL" id="JACCFP010000001">
    <property type="protein sequence ID" value="NYJ03673.1"/>
    <property type="molecule type" value="Genomic_DNA"/>
</dbReference>
<proteinExistence type="predicted"/>
<protein>
    <recommendedName>
        <fullName evidence="2">histidine kinase</fullName>
        <ecNumber evidence="2">2.7.13.3</ecNumber>
    </recommendedName>
</protein>
<feature type="transmembrane region" description="Helical" evidence="9">
    <location>
        <begin position="72"/>
        <end position="91"/>
    </location>
</feature>
<sequence length="421" mass="43788">MVGKLRRRIEANCLAHGLLYPWWVPVVGFAGQVVIVVIALALRDALWAPQPVTLTLLLVLVAPFVQIGLSRWLPWPLDALGAVVASTWLMWLPPDSGGSVLIDAAPALLAFATAETTARDGLRPGAVMAGLSFALIGFANAGPGVVAAPVHFLDIVLGFVIGAMLLYQMRALAAERRARERAWEQATAAERNRIAREIHDLVAHSLSVTLLHITGARHALRDVGESEADAADAVDEVDAALADAERVGRRAMADIRRTVSAIADGPEPRQSLPSAGDIAALVDELDAAGLDVEYAESGDASALPDAAGLGLYRIAQESLANVAKHAPGNVARVRLSFARGGARLTVSNPLAGVAPRRPGDDVGSGLAGMHARAEQLGATLTAGPVGEDWVVDVRLGSAFRGVELPCGRTIGTPAAATGAAT</sequence>
<gene>
    <name evidence="11" type="ORF">HNR19_004371</name>
</gene>
<dbReference type="InterPro" id="IPR011712">
    <property type="entry name" value="Sig_transdc_His_kin_sub3_dim/P"/>
</dbReference>
<organism evidence="11 12">
    <name type="scientific">Nocardioides thalensis</name>
    <dbReference type="NCBI Taxonomy" id="1914755"/>
    <lineage>
        <taxon>Bacteria</taxon>
        <taxon>Bacillati</taxon>
        <taxon>Actinomycetota</taxon>
        <taxon>Actinomycetes</taxon>
        <taxon>Propionibacteriales</taxon>
        <taxon>Nocardioidaceae</taxon>
        <taxon>Nocardioides</taxon>
    </lineage>
</organism>
<dbReference type="InterPro" id="IPR050482">
    <property type="entry name" value="Sensor_HK_TwoCompSys"/>
</dbReference>
<dbReference type="RefSeq" id="WP_179669948.1">
    <property type="nucleotide sequence ID" value="NZ_JACCFP010000001.1"/>
</dbReference>
<dbReference type="GO" id="GO:0000155">
    <property type="term" value="F:phosphorelay sensor kinase activity"/>
    <property type="evidence" value="ECO:0007669"/>
    <property type="project" value="InterPro"/>
</dbReference>
<dbReference type="PANTHER" id="PTHR24421">
    <property type="entry name" value="NITRATE/NITRITE SENSOR PROTEIN NARX-RELATED"/>
    <property type="match status" value="1"/>
</dbReference>
<comment type="catalytic activity">
    <reaction evidence="1">
        <text>ATP + protein L-histidine = ADP + protein N-phospho-L-histidine.</text>
        <dbReference type="EC" id="2.7.13.3"/>
    </reaction>
</comment>
<keyword evidence="8" id="KW-0902">Two-component regulatory system</keyword>
<dbReference type="GO" id="GO:0046983">
    <property type="term" value="F:protein dimerization activity"/>
    <property type="evidence" value="ECO:0007669"/>
    <property type="project" value="InterPro"/>
</dbReference>
<keyword evidence="6 11" id="KW-0418">Kinase</keyword>
<evidence type="ECO:0000256" key="2">
    <source>
        <dbReference type="ARBA" id="ARBA00012438"/>
    </source>
</evidence>
<comment type="caution">
    <text evidence="11">The sequence shown here is derived from an EMBL/GenBank/DDBJ whole genome shotgun (WGS) entry which is preliminary data.</text>
</comment>
<accession>A0A853CBX4</accession>
<dbReference type="CDD" id="cd16917">
    <property type="entry name" value="HATPase_UhpB-NarQ-NarX-like"/>
    <property type="match status" value="1"/>
</dbReference>
<evidence type="ECO:0000256" key="1">
    <source>
        <dbReference type="ARBA" id="ARBA00000085"/>
    </source>
</evidence>
<dbReference type="Gene3D" id="3.30.565.10">
    <property type="entry name" value="Histidine kinase-like ATPase, C-terminal domain"/>
    <property type="match status" value="1"/>
</dbReference>
<dbReference type="Gene3D" id="1.20.5.1930">
    <property type="match status" value="1"/>
</dbReference>
<dbReference type="PANTHER" id="PTHR24421:SF10">
    <property type="entry name" value="NITRATE_NITRITE SENSOR PROTEIN NARQ"/>
    <property type="match status" value="1"/>
</dbReference>
<dbReference type="GO" id="GO:0005524">
    <property type="term" value="F:ATP binding"/>
    <property type="evidence" value="ECO:0007669"/>
    <property type="project" value="UniProtKB-KW"/>
</dbReference>
<dbReference type="Proteomes" id="UP000530424">
    <property type="component" value="Unassembled WGS sequence"/>
</dbReference>
<keyword evidence="4" id="KW-0808">Transferase</keyword>
<evidence type="ECO:0000256" key="8">
    <source>
        <dbReference type="ARBA" id="ARBA00023012"/>
    </source>
</evidence>
<keyword evidence="5" id="KW-0547">Nucleotide-binding</keyword>
<feature type="transmembrane region" description="Helical" evidence="9">
    <location>
        <begin position="48"/>
        <end position="65"/>
    </location>
</feature>